<reference evidence="3 4" key="1">
    <citation type="submission" date="2015-01" db="EMBL/GenBank/DDBJ databases">
        <title>The Genome Sequence of Fonsecaea pedrosoi CBS 271.37.</title>
        <authorList>
            <consortium name="The Broad Institute Genomics Platform"/>
            <person name="Cuomo C."/>
            <person name="de Hoog S."/>
            <person name="Gorbushina A."/>
            <person name="Stielow B."/>
            <person name="Teixiera M."/>
            <person name="Abouelleil A."/>
            <person name="Chapman S.B."/>
            <person name="Priest M."/>
            <person name="Young S.K."/>
            <person name="Wortman J."/>
            <person name="Nusbaum C."/>
            <person name="Birren B."/>
        </authorList>
    </citation>
    <scope>NUCLEOTIDE SEQUENCE [LARGE SCALE GENOMIC DNA]</scope>
    <source>
        <strain evidence="3 4">CBS 271.37</strain>
    </source>
</reference>
<evidence type="ECO:0000313" key="3">
    <source>
        <dbReference type="EMBL" id="KIW83075.1"/>
    </source>
</evidence>
<dbReference type="EMBL" id="KN846970">
    <property type="protein sequence ID" value="KIW83075.1"/>
    <property type="molecule type" value="Genomic_DNA"/>
</dbReference>
<keyword evidence="4" id="KW-1185">Reference proteome</keyword>
<accession>A0A0D2GWU1</accession>
<proteinExistence type="predicted"/>
<dbReference type="GeneID" id="25301808"/>
<evidence type="ECO:0000313" key="4">
    <source>
        <dbReference type="Proteomes" id="UP000053029"/>
    </source>
</evidence>
<evidence type="ECO:0000256" key="2">
    <source>
        <dbReference type="SAM" id="MobiDB-lite"/>
    </source>
</evidence>
<feature type="compositionally biased region" description="Polar residues" evidence="2">
    <location>
        <begin position="1"/>
        <end position="18"/>
    </location>
</feature>
<dbReference type="VEuPathDB" id="FungiDB:Z517_02318"/>
<feature type="region of interest" description="Disordered" evidence="2">
    <location>
        <begin position="1"/>
        <end position="27"/>
    </location>
</feature>
<dbReference type="Proteomes" id="UP000053029">
    <property type="component" value="Unassembled WGS sequence"/>
</dbReference>
<dbReference type="AlphaFoldDB" id="A0A0D2GWU1"/>
<keyword evidence="1" id="KW-0175">Coiled coil</keyword>
<sequence length="87" mass="9522">MAQRKSTSQNVDDQAQSDNDLDMNNPRLLMSELTKAFEEVAQAESTASALEAKLDGIHKQLDQLLASFEQPSESSLQEPSSKPSDAK</sequence>
<protein>
    <submittedName>
        <fullName evidence="3">Unplaced genomic scaffold supercont1.2, whole genome shotgun sequence</fullName>
    </submittedName>
</protein>
<feature type="region of interest" description="Disordered" evidence="2">
    <location>
        <begin position="68"/>
        <end position="87"/>
    </location>
</feature>
<feature type="coiled-coil region" evidence="1">
    <location>
        <begin position="33"/>
        <end position="67"/>
    </location>
</feature>
<dbReference type="OrthoDB" id="5398685at2759"/>
<gene>
    <name evidence="3" type="ORF">Z517_02318</name>
</gene>
<dbReference type="RefSeq" id="XP_013286883.1">
    <property type="nucleotide sequence ID" value="XM_013431429.1"/>
</dbReference>
<name>A0A0D2GWU1_9EURO</name>
<dbReference type="HOGENOM" id="CLU_180188_0_0_1"/>
<organism evidence="3 4">
    <name type="scientific">Fonsecaea pedrosoi CBS 271.37</name>
    <dbReference type="NCBI Taxonomy" id="1442368"/>
    <lineage>
        <taxon>Eukaryota</taxon>
        <taxon>Fungi</taxon>
        <taxon>Dikarya</taxon>
        <taxon>Ascomycota</taxon>
        <taxon>Pezizomycotina</taxon>
        <taxon>Eurotiomycetes</taxon>
        <taxon>Chaetothyriomycetidae</taxon>
        <taxon>Chaetothyriales</taxon>
        <taxon>Herpotrichiellaceae</taxon>
        <taxon>Fonsecaea</taxon>
    </lineage>
</organism>
<evidence type="ECO:0000256" key="1">
    <source>
        <dbReference type="SAM" id="Coils"/>
    </source>
</evidence>